<evidence type="ECO:0000259" key="6">
    <source>
        <dbReference type="Pfam" id="PF07167"/>
    </source>
</evidence>
<evidence type="ECO:0000313" key="8">
    <source>
        <dbReference type="Proteomes" id="UP000002257"/>
    </source>
</evidence>
<dbReference type="InterPro" id="IPR010941">
    <property type="entry name" value="PhaC_N"/>
</dbReference>
<feature type="compositionally biased region" description="Low complexity" evidence="5">
    <location>
        <begin position="49"/>
        <end position="64"/>
    </location>
</feature>
<dbReference type="AlphaFoldDB" id="B8EQI1"/>
<dbReference type="PANTHER" id="PTHR36837:SF5">
    <property type="entry name" value="POLY-3-HYDROXYBUTYRATE SYNTHASE"/>
    <property type="match status" value="1"/>
</dbReference>
<dbReference type="KEGG" id="msl:Msil_3287"/>
<keyword evidence="8" id="KW-1185">Reference proteome</keyword>
<evidence type="ECO:0000256" key="2">
    <source>
        <dbReference type="ARBA" id="ARBA00022490"/>
    </source>
</evidence>
<proteinExistence type="predicted"/>
<dbReference type="GO" id="GO:0016746">
    <property type="term" value="F:acyltransferase activity"/>
    <property type="evidence" value="ECO:0007669"/>
    <property type="project" value="UniProtKB-KW"/>
</dbReference>
<reference evidence="7 8" key="1">
    <citation type="journal article" date="2010" name="J. Bacteriol.">
        <title>Complete genome sequence of the aerobic facultative methanotroph Methylocella silvestris BL2.</title>
        <authorList>
            <person name="Chen Y."/>
            <person name="Crombie A."/>
            <person name="Rahman M.T."/>
            <person name="Dedysh S.N."/>
            <person name="Liesack W."/>
            <person name="Stott M.B."/>
            <person name="Alam M."/>
            <person name="Theisen A.R."/>
            <person name="Murrell J.C."/>
            <person name="Dunfield P.F."/>
        </authorList>
    </citation>
    <scope>NUCLEOTIDE SEQUENCE [LARGE SCALE GENOMIC DNA]</scope>
    <source>
        <strain evidence="8">DSM 15510 / CIP 108128 / LMG 27833 / NCIMB 13906 / BL2</strain>
    </source>
</reference>
<protein>
    <submittedName>
        <fullName evidence="7">Poly(R)-hydroxyalkanoic acid synthase, class I</fullName>
    </submittedName>
</protein>
<organism evidence="7 8">
    <name type="scientific">Methylocella silvestris (strain DSM 15510 / CIP 108128 / LMG 27833 / NCIMB 13906 / BL2)</name>
    <dbReference type="NCBI Taxonomy" id="395965"/>
    <lineage>
        <taxon>Bacteria</taxon>
        <taxon>Pseudomonadati</taxon>
        <taxon>Pseudomonadota</taxon>
        <taxon>Alphaproteobacteria</taxon>
        <taxon>Hyphomicrobiales</taxon>
        <taxon>Beijerinckiaceae</taxon>
        <taxon>Methylocella</taxon>
    </lineage>
</organism>
<dbReference type="NCBIfam" id="TIGR01838">
    <property type="entry name" value="PHA_synth_I"/>
    <property type="match status" value="1"/>
</dbReference>
<sequence>MSPTGPRRAPETAQVNKAKVAARKKRALAQASAQEKRRAEAPAAQAPSGNGAEAKGAGANAAPTAAPPATPAFPVGFPAGFPAVPPALAALSPIFANLANPSGAAGDAPKPDFERMAYNIARLFEQGGKALAASLKPPEPGEIKSELATELSNAVRSISKVTELWLSDPKKTAEAQTALMMSFLGLMSNTVRRLSGESGDPLVPYDPSDKRFAAPEWRESPFFDFLRQAHAISVNWANGLIERSEELDPRAREKAKFYFRQLSSALSPSNFFATNPEVLKETWQSSGENLVRGASMLARDLEAGNGRLKITRYDASKFEVGVNLATTPGKVIFRNELIELIQYAPTTETVYKRPLLIVPPWINKFYILDLTAEKSFVRYAVSQGLTVFIISWVNPDARHRDKGFEDYMREGIFAALDAIEKATGETAVTPIGYCIGGTLLAMTLAYMAETGDKRIDSASFFTTQTDFSQAGDLKLFVDEEQLRDLEEKMAGPGYLEAASMANSFNMLRPEDLIWSFVINNYMKGKAPLAFDLLAWNSDATRMTAANHMAYLRDCYLENKFARGLSSFGGKPLDLHKVTIPIYHLAAREDHIAPARSVFIGAQLFGGEVRYVLAGSGHIAGVINSVAKPKYQYWVGEPPSGAFEDWLAKATEHPGSWWPDWIQWVTAQAPERVPARIPGEGALKPLCDAPGEYVKVRY</sequence>
<dbReference type="InterPro" id="IPR029058">
    <property type="entry name" value="AB_hydrolase_fold"/>
</dbReference>
<evidence type="ECO:0000256" key="1">
    <source>
        <dbReference type="ARBA" id="ARBA00004496"/>
    </source>
</evidence>
<dbReference type="InterPro" id="IPR010963">
    <property type="entry name" value="PHA_synth_I"/>
</dbReference>
<dbReference type="PANTHER" id="PTHR36837">
    <property type="entry name" value="POLY(3-HYDROXYALKANOATE) POLYMERASE SUBUNIT PHAC"/>
    <property type="match status" value="1"/>
</dbReference>
<accession>B8EQI1</accession>
<feature type="domain" description="Poly-beta-hydroxybutyrate polymerase N-terminal" evidence="6">
    <location>
        <begin position="209"/>
        <end position="380"/>
    </location>
</feature>
<dbReference type="OrthoDB" id="7208816at2"/>
<dbReference type="SUPFAM" id="SSF53474">
    <property type="entry name" value="alpha/beta-Hydrolases"/>
    <property type="match status" value="1"/>
</dbReference>
<dbReference type="eggNOG" id="COG3243">
    <property type="taxonomic scope" value="Bacteria"/>
</dbReference>
<keyword evidence="2" id="KW-0963">Cytoplasm</keyword>
<dbReference type="Proteomes" id="UP000002257">
    <property type="component" value="Chromosome"/>
</dbReference>
<gene>
    <name evidence="7" type="ordered locus">Msil_3287</name>
</gene>
<dbReference type="RefSeq" id="WP_012592263.1">
    <property type="nucleotide sequence ID" value="NC_011666.1"/>
</dbReference>
<dbReference type="HOGENOM" id="CLU_017387_1_0_5"/>
<dbReference type="STRING" id="395965.Msil_3287"/>
<dbReference type="Pfam" id="PF07167">
    <property type="entry name" value="PhaC_N"/>
    <property type="match status" value="1"/>
</dbReference>
<evidence type="ECO:0000313" key="7">
    <source>
        <dbReference type="EMBL" id="ACK52194.1"/>
    </source>
</evidence>
<feature type="region of interest" description="Disordered" evidence="5">
    <location>
        <begin position="1"/>
        <end position="66"/>
    </location>
</feature>
<keyword evidence="4" id="KW-0012">Acyltransferase</keyword>
<dbReference type="InterPro" id="IPR051321">
    <property type="entry name" value="PHA/PHB_synthase"/>
</dbReference>
<dbReference type="GO" id="GO:0042619">
    <property type="term" value="P:poly-hydroxybutyrate biosynthetic process"/>
    <property type="evidence" value="ECO:0007669"/>
    <property type="project" value="InterPro"/>
</dbReference>
<dbReference type="EMBL" id="CP001280">
    <property type="protein sequence ID" value="ACK52194.1"/>
    <property type="molecule type" value="Genomic_DNA"/>
</dbReference>
<keyword evidence="3" id="KW-0808">Transferase</keyword>
<evidence type="ECO:0000256" key="5">
    <source>
        <dbReference type="SAM" id="MobiDB-lite"/>
    </source>
</evidence>
<dbReference type="Gene3D" id="3.40.50.1820">
    <property type="entry name" value="alpha/beta hydrolase"/>
    <property type="match status" value="1"/>
</dbReference>
<comment type="subcellular location">
    <subcellularLocation>
        <location evidence="1">Cytoplasm</location>
    </subcellularLocation>
</comment>
<name>B8EQI1_METSB</name>
<dbReference type="GO" id="GO:0005737">
    <property type="term" value="C:cytoplasm"/>
    <property type="evidence" value="ECO:0007669"/>
    <property type="project" value="UniProtKB-SubCell"/>
</dbReference>
<evidence type="ECO:0000256" key="4">
    <source>
        <dbReference type="ARBA" id="ARBA00023315"/>
    </source>
</evidence>
<evidence type="ECO:0000256" key="3">
    <source>
        <dbReference type="ARBA" id="ARBA00022679"/>
    </source>
</evidence>